<dbReference type="InterPro" id="IPR028090">
    <property type="entry name" value="JAB_dom_prok"/>
</dbReference>
<gene>
    <name evidence="7" type="ORF">GCM10007898_12720</name>
</gene>
<evidence type="ECO:0000256" key="2">
    <source>
        <dbReference type="ARBA" id="ARBA00022723"/>
    </source>
</evidence>
<keyword evidence="5" id="KW-0482">Metalloprotease</keyword>
<name>A0ABQ5XAY9_9GAMM</name>
<evidence type="ECO:0000313" key="8">
    <source>
        <dbReference type="Proteomes" id="UP001156627"/>
    </source>
</evidence>
<keyword evidence="1" id="KW-0645">Protease</keyword>
<dbReference type="EMBL" id="BSOA01000010">
    <property type="protein sequence ID" value="GLQ87705.1"/>
    <property type="molecule type" value="Genomic_DNA"/>
</dbReference>
<organism evidence="7 8">
    <name type="scientific">Dyella flagellata</name>
    <dbReference type="NCBI Taxonomy" id="1867833"/>
    <lineage>
        <taxon>Bacteria</taxon>
        <taxon>Pseudomonadati</taxon>
        <taxon>Pseudomonadota</taxon>
        <taxon>Gammaproteobacteria</taxon>
        <taxon>Lysobacterales</taxon>
        <taxon>Rhodanobacteraceae</taxon>
        <taxon>Dyella</taxon>
    </lineage>
</organism>
<evidence type="ECO:0000256" key="3">
    <source>
        <dbReference type="ARBA" id="ARBA00022801"/>
    </source>
</evidence>
<keyword evidence="4" id="KW-0862">Zinc</keyword>
<dbReference type="Pfam" id="PF14464">
    <property type="entry name" value="Prok-JAB"/>
    <property type="match status" value="1"/>
</dbReference>
<accession>A0ABQ5XAY9</accession>
<dbReference type="Proteomes" id="UP001156627">
    <property type="component" value="Unassembled WGS sequence"/>
</dbReference>
<evidence type="ECO:0000313" key="7">
    <source>
        <dbReference type="EMBL" id="GLQ87705.1"/>
    </source>
</evidence>
<dbReference type="Gene3D" id="3.40.140.10">
    <property type="entry name" value="Cytidine Deaminase, domain 2"/>
    <property type="match status" value="1"/>
</dbReference>
<protein>
    <recommendedName>
        <fullName evidence="6">JAB domain-containing protein</fullName>
    </recommendedName>
</protein>
<evidence type="ECO:0000256" key="1">
    <source>
        <dbReference type="ARBA" id="ARBA00022670"/>
    </source>
</evidence>
<feature type="domain" description="JAB" evidence="6">
    <location>
        <begin position="5"/>
        <end position="57"/>
    </location>
</feature>
<dbReference type="SUPFAM" id="SSF102712">
    <property type="entry name" value="JAB1/MPN domain"/>
    <property type="match status" value="1"/>
</dbReference>
<comment type="caution">
    <text evidence="7">The sequence shown here is derived from an EMBL/GenBank/DDBJ whole genome shotgun (WGS) entry which is preliminary data.</text>
</comment>
<sequence length="72" mass="8194">MRRWQESNRQIDYLGEWHSHPESFPSPSSIDIRGWQALAASQGKPMLFIIVGNDTTDWFGVGVGTQITQLTF</sequence>
<evidence type="ECO:0000256" key="4">
    <source>
        <dbReference type="ARBA" id="ARBA00022833"/>
    </source>
</evidence>
<reference evidence="8" key="1">
    <citation type="journal article" date="2019" name="Int. J. Syst. Evol. Microbiol.">
        <title>The Global Catalogue of Microorganisms (GCM) 10K type strain sequencing project: providing services to taxonomists for standard genome sequencing and annotation.</title>
        <authorList>
            <consortium name="The Broad Institute Genomics Platform"/>
            <consortium name="The Broad Institute Genome Sequencing Center for Infectious Disease"/>
            <person name="Wu L."/>
            <person name="Ma J."/>
        </authorList>
    </citation>
    <scope>NUCLEOTIDE SEQUENCE [LARGE SCALE GENOMIC DNA]</scope>
    <source>
        <strain evidence="8">NBRC 111981</strain>
    </source>
</reference>
<keyword evidence="2" id="KW-0479">Metal-binding</keyword>
<proteinExistence type="predicted"/>
<evidence type="ECO:0000256" key="5">
    <source>
        <dbReference type="ARBA" id="ARBA00023049"/>
    </source>
</evidence>
<keyword evidence="8" id="KW-1185">Reference proteome</keyword>
<keyword evidence="3" id="KW-0378">Hydrolase</keyword>
<evidence type="ECO:0000259" key="6">
    <source>
        <dbReference type="Pfam" id="PF14464"/>
    </source>
</evidence>